<dbReference type="GO" id="GO:0019005">
    <property type="term" value="C:SCF ubiquitin ligase complex"/>
    <property type="evidence" value="ECO:0007669"/>
    <property type="project" value="TreeGrafter"/>
</dbReference>
<dbReference type="SUPFAM" id="SSF52047">
    <property type="entry name" value="RNI-like"/>
    <property type="match status" value="1"/>
</dbReference>
<dbReference type="Proteomes" id="UP001237642">
    <property type="component" value="Unassembled WGS sequence"/>
</dbReference>
<sequence>MSPRSTLAAVLLAPPSDGKDLISELPDECLGLIIQRVRHSDLKSCTLVCRKWLFLQGSNHRHLSLRSESISITSIPFLFSRFDSITKLVIRCRGYDKAKKILSDEELELISIKCTNLTTFKLRDSHKAVTDVGMAALGTHATRLKKFSCRDCYLGVKSINALLSRSSSLEVITIDGLVDRDIMLLPGAAASSLKSISLRNFHGEYNSRPCPQLFAQLLTETKNLTSLKIKKCLDDWGDVINMVANGDNSLFEVYLDKVHVSKIGFSALSKLQTLHVTAKYPIHSLNDEELSLISTKCCNLTTLKLCKCYSVTHNGMADLGRHATRLKKFSCRNCKFGAKGLNALLSGSSSLQEISVKDFQGDWVELIYPGAAASSLKSICLKDLYNHQSPHCFAPLITGSKNLTSLRLLRCLGNWDNIFSMLEIGESNLYEVYLQKVRVTDAGLSSISSFSKLEILHLLATPNCTSASIVSVVKQCKSLRKLHLDKGRMKWSLRDDGLSSVGEYNAKLQKLCILK</sequence>
<dbReference type="SUPFAM" id="SSF81383">
    <property type="entry name" value="F-box domain"/>
    <property type="match status" value="1"/>
</dbReference>
<dbReference type="PANTHER" id="PTHR13318">
    <property type="entry name" value="PARTNER OF PAIRED, ISOFORM B-RELATED"/>
    <property type="match status" value="1"/>
</dbReference>
<dbReference type="SMART" id="SM00367">
    <property type="entry name" value="LRR_CC"/>
    <property type="match status" value="4"/>
</dbReference>
<dbReference type="Pfam" id="PF00646">
    <property type="entry name" value="F-box"/>
    <property type="match status" value="1"/>
</dbReference>
<gene>
    <name evidence="2" type="ORF">POM88_011127</name>
</gene>
<organism evidence="2 3">
    <name type="scientific">Heracleum sosnowskyi</name>
    <dbReference type="NCBI Taxonomy" id="360622"/>
    <lineage>
        <taxon>Eukaryota</taxon>
        <taxon>Viridiplantae</taxon>
        <taxon>Streptophyta</taxon>
        <taxon>Embryophyta</taxon>
        <taxon>Tracheophyta</taxon>
        <taxon>Spermatophyta</taxon>
        <taxon>Magnoliopsida</taxon>
        <taxon>eudicotyledons</taxon>
        <taxon>Gunneridae</taxon>
        <taxon>Pentapetalae</taxon>
        <taxon>asterids</taxon>
        <taxon>campanulids</taxon>
        <taxon>Apiales</taxon>
        <taxon>Apiaceae</taxon>
        <taxon>Apioideae</taxon>
        <taxon>apioid superclade</taxon>
        <taxon>Tordylieae</taxon>
        <taxon>Tordyliinae</taxon>
        <taxon>Heracleum</taxon>
    </lineage>
</organism>
<reference evidence="2" key="2">
    <citation type="submission" date="2023-05" db="EMBL/GenBank/DDBJ databases">
        <authorList>
            <person name="Schelkunov M.I."/>
        </authorList>
    </citation>
    <scope>NUCLEOTIDE SEQUENCE</scope>
    <source>
        <strain evidence="2">Hsosn_3</strain>
        <tissue evidence="2">Leaf</tissue>
    </source>
</reference>
<dbReference type="AlphaFoldDB" id="A0AAD8N0Z1"/>
<dbReference type="InterPro" id="IPR036047">
    <property type="entry name" value="F-box-like_dom_sf"/>
</dbReference>
<name>A0AAD8N0Z1_9APIA</name>
<evidence type="ECO:0000313" key="3">
    <source>
        <dbReference type="Proteomes" id="UP001237642"/>
    </source>
</evidence>
<dbReference type="InterPro" id="IPR001810">
    <property type="entry name" value="F-box_dom"/>
</dbReference>
<evidence type="ECO:0000313" key="2">
    <source>
        <dbReference type="EMBL" id="KAK1392071.1"/>
    </source>
</evidence>
<dbReference type="InterPro" id="IPR032675">
    <property type="entry name" value="LRR_dom_sf"/>
</dbReference>
<dbReference type="EMBL" id="JAUIZM010000003">
    <property type="protein sequence ID" value="KAK1392071.1"/>
    <property type="molecule type" value="Genomic_DNA"/>
</dbReference>
<dbReference type="PANTHER" id="PTHR13318:SF92">
    <property type="entry name" value="F-BOX_LRR-REPEAT PROTEIN 8-RELATED"/>
    <property type="match status" value="1"/>
</dbReference>
<dbReference type="Gene3D" id="3.80.10.10">
    <property type="entry name" value="Ribonuclease Inhibitor"/>
    <property type="match status" value="2"/>
</dbReference>
<dbReference type="InterPro" id="IPR006553">
    <property type="entry name" value="Leu-rich_rpt_Cys-con_subtyp"/>
</dbReference>
<reference evidence="2" key="1">
    <citation type="submission" date="2023-02" db="EMBL/GenBank/DDBJ databases">
        <title>Genome of toxic invasive species Heracleum sosnowskyi carries increased number of genes despite the absence of recent whole-genome duplications.</title>
        <authorList>
            <person name="Schelkunov M."/>
            <person name="Shtratnikova V."/>
            <person name="Makarenko M."/>
            <person name="Klepikova A."/>
            <person name="Omelchenko D."/>
            <person name="Novikova G."/>
            <person name="Obukhova E."/>
            <person name="Bogdanov V."/>
            <person name="Penin A."/>
            <person name="Logacheva M."/>
        </authorList>
    </citation>
    <scope>NUCLEOTIDE SEQUENCE</scope>
    <source>
        <strain evidence="2">Hsosn_3</strain>
        <tissue evidence="2">Leaf</tissue>
    </source>
</reference>
<proteinExistence type="predicted"/>
<keyword evidence="3" id="KW-1185">Reference proteome</keyword>
<accession>A0AAD8N0Z1</accession>
<protein>
    <recommendedName>
        <fullName evidence="1">F-box domain-containing protein</fullName>
    </recommendedName>
</protein>
<comment type="caution">
    <text evidence="2">The sequence shown here is derived from an EMBL/GenBank/DDBJ whole genome shotgun (WGS) entry which is preliminary data.</text>
</comment>
<evidence type="ECO:0000259" key="1">
    <source>
        <dbReference type="Pfam" id="PF00646"/>
    </source>
</evidence>
<feature type="domain" description="F-box" evidence="1">
    <location>
        <begin position="22"/>
        <end position="55"/>
    </location>
</feature>
<dbReference type="GO" id="GO:0031146">
    <property type="term" value="P:SCF-dependent proteasomal ubiquitin-dependent protein catabolic process"/>
    <property type="evidence" value="ECO:0007669"/>
    <property type="project" value="TreeGrafter"/>
</dbReference>